<evidence type="ECO:0000256" key="3">
    <source>
        <dbReference type="ARBA" id="ARBA00022475"/>
    </source>
</evidence>
<feature type="transmembrane region" description="Helical" evidence="8">
    <location>
        <begin position="273"/>
        <end position="295"/>
    </location>
</feature>
<dbReference type="GO" id="GO:0004190">
    <property type="term" value="F:aspartic-type endopeptidase activity"/>
    <property type="evidence" value="ECO:0007669"/>
    <property type="project" value="InterPro"/>
</dbReference>
<evidence type="ECO:0000259" key="9">
    <source>
        <dbReference type="Pfam" id="PF01478"/>
    </source>
</evidence>
<feature type="transmembrane region" description="Helical" evidence="8">
    <location>
        <begin position="13"/>
        <end position="35"/>
    </location>
</feature>
<dbReference type="PANTHER" id="PTHR30487">
    <property type="entry name" value="TYPE 4 PREPILIN-LIKE PROTEINS LEADER PEPTIDE-PROCESSING ENZYME"/>
    <property type="match status" value="1"/>
</dbReference>
<protein>
    <submittedName>
        <fullName evidence="11">Prepilin peptidase</fullName>
    </submittedName>
</protein>
<feature type="transmembrane region" description="Helical" evidence="8">
    <location>
        <begin position="105"/>
        <end position="123"/>
    </location>
</feature>
<feature type="domain" description="Prepilin peptidase A24 N-terminal" evidence="10">
    <location>
        <begin position="21"/>
        <end position="101"/>
    </location>
</feature>
<dbReference type="AlphaFoldDB" id="A0A7X1E383"/>
<organism evidence="11 12">
    <name type="scientific">Puniceicoccus vermicola</name>
    <dbReference type="NCBI Taxonomy" id="388746"/>
    <lineage>
        <taxon>Bacteria</taxon>
        <taxon>Pseudomonadati</taxon>
        <taxon>Verrucomicrobiota</taxon>
        <taxon>Opitutia</taxon>
        <taxon>Puniceicoccales</taxon>
        <taxon>Puniceicoccaceae</taxon>
        <taxon>Puniceicoccus</taxon>
    </lineage>
</organism>
<dbReference type="RefSeq" id="WP_185691434.1">
    <property type="nucleotide sequence ID" value="NZ_JACHVA010000033.1"/>
</dbReference>
<feature type="transmembrane region" description="Helical" evidence="8">
    <location>
        <begin position="81"/>
        <end position="99"/>
    </location>
</feature>
<feature type="compositionally biased region" description="Acidic residues" evidence="7">
    <location>
        <begin position="258"/>
        <end position="269"/>
    </location>
</feature>
<evidence type="ECO:0000256" key="4">
    <source>
        <dbReference type="ARBA" id="ARBA00022692"/>
    </source>
</evidence>
<dbReference type="Pfam" id="PF01478">
    <property type="entry name" value="Peptidase_A24"/>
    <property type="match status" value="1"/>
</dbReference>
<comment type="similarity">
    <text evidence="2">Belongs to the peptidase A24 family.</text>
</comment>
<keyword evidence="12" id="KW-1185">Reference proteome</keyword>
<keyword evidence="5 8" id="KW-1133">Transmembrane helix</keyword>
<feature type="transmembrane region" description="Helical" evidence="8">
    <location>
        <begin position="205"/>
        <end position="238"/>
    </location>
</feature>
<dbReference type="PANTHER" id="PTHR30487:SF0">
    <property type="entry name" value="PREPILIN LEADER PEPTIDASE_N-METHYLTRANSFERASE-RELATED"/>
    <property type="match status" value="1"/>
</dbReference>
<reference evidence="11 12" key="1">
    <citation type="submission" date="2020-07" db="EMBL/GenBank/DDBJ databases">
        <authorList>
            <person name="Feng X."/>
        </authorList>
    </citation>
    <scope>NUCLEOTIDE SEQUENCE [LARGE SCALE GENOMIC DNA]</scope>
    <source>
        <strain evidence="11 12">JCM14086</strain>
    </source>
</reference>
<keyword evidence="6 8" id="KW-0472">Membrane</keyword>
<accession>A0A7X1E383</accession>
<evidence type="ECO:0000256" key="8">
    <source>
        <dbReference type="SAM" id="Phobius"/>
    </source>
</evidence>
<dbReference type="GO" id="GO:0006465">
    <property type="term" value="P:signal peptide processing"/>
    <property type="evidence" value="ECO:0007669"/>
    <property type="project" value="TreeGrafter"/>
</dbReference>
<keyword evidence="4 8" id="KW-0812">Transmembrane</keyword>
<dbReference type="Pfam" id="PF06750">
    <property type="entry name" value="A24_N_bact"/>
    <property type="match status" value="1"/>
</dbReference>
<evidence type="ECO:0000256" key="6">
    <source>
        <dbReference type="ARBA" id="ARBA00023136"/>
    </source>
</evidence>
<dbReference type="EMBL" id="JACHVA010000033">
    <property type="protein sequence ID" value="MBC2600694.1"/>
    <property type="molecule type" value="Genomic_DNA"/>
</dbReference>
<comment type="caution">
    <text evidence="11">The sequence shown here is derived from an EMBL/GenBank/DDBJ whole genome shotgun (WGS) entry which is preliminary data.</text>
</comment>
<dbReference type="Gene3D" id="1.20.120.1220">
    <property type="match status" value="1"/>
</dbReference>
<dbReference type="InterPro" id="IPR000045">
    <property type="entry name" value="Prepilin_IV_endopep_pep"/>
</dbReference>
<feature type="transmembrane region" description="Helical" evidence="8">
    <location>
        <begin position="171"/>
        <end position="193"/>
    </location>
</feature>
<dbReference type="InterPro" id="IPR010627">
    <property type="entry name" value="Prepilin_pept_A24_N"/>
</dbReference>
<dbReference type="Proteomes" id="UP000525652">
    <property type="component" value="Unassembled WGS sequence"/>
</dbReference>
<evidence type="ECO:0000256" key="1">
    <source>
        <dbReference type="ARBA" id="ARBA00004651"/>
    </source>
</evidence>
<evidence type="ECO:0000313" key="11">
    <source>
        <dbReference type="EMBL" id="MBC2600694.1"/>
    </source>
</evidence>
<evidence type="ECO:0000256" key="5">
    <source>
        <dbReference type="ARBA" id="ARBA00022989"/>
    </source>
</evidence>
<keyword evidence="3" id="KW-1003">Cell membrane</keyword>
<name>A0A7X1E383_9BACT</name>
<proteinExistence type="inferred from homology"/>
<dbReference type="InterPro" id="IPR050882">
    <property type="entry name" value="Prepilin_peptidase/N-MTase"/>
</dbReference>
<evidence type="ECO:0000259" key="10">
    <source>
        <dbReference type="Pfam" id="PF06750"/>
    </source>
</evidence>
<evidence type="ECO:0000256" key="7">
    <source>
        <dbReference type="SAM" id="MobiDB-lite"/>
    </source>
</evidence>
<feature type="region of interest" description="Disordered" evidence="7">
    <location>
        <begin position="248"/>
        <end position="269"/>
    </location>
</feature>
<comment type="subcellular location">
    <subcellularLocation>
        <location evidence="1">Cell membrane</location>
        <topology evidence="1">Multi-pass membrane protein</topology>
    </subcellularLocation>
</comment>
<feature type="domain" description="Prepilin type IV endopeptidase peptidase" evidence="9">
    <location>
        <begin position="113"/>
        <end position="233"/>
    </location>
</feature>
<feature type="transmembrane region" description="Helical" evidence="8">
    <location>
        <begin position="135"/>
        <end position="151"/>
    </location>
</feature>
<gene>
    <name evidence="11" type="ORF">H5P30_02745</name>
</gene>
<evidence type="ECO:0000313" key="12">
    <source>
        <dbReference type="Proteomes" id="UP000525652"/>
    </source>
</evidence>
<sequence length="315" mass="34140">MSAAAQVFESFPWFGWILAFVFGSIVGSFLNVCIYRIPEGKSVVFPGSRCACGKPIAWYDNIPILSWLLLRGKARCCGRKFSIRYPFVEFLTALLFLLAWMSQPIPVALCYWAFFALLVPAVFIDLDHFIIPDRFSVGGMFLGVFLSALVPEMHGFANPGGIATFSGISSAVVGALVGSSVLYWFGALAEIVFRKEALGQGDVKLAGCFGAFCGWQGAVFSLFAGALIGTVLLLPILIWQRMKGEAPQVPAAEKSEPGEETPVGEDDGEEGPIGFGTAVPFGPMLCAAIGLYVLWLEQPVRDWFAEVGDLLRQVI</sequence>
<dbReference type="GO" id="GO:0005886">
    <property type="term" value="C:plasma membrane"/>
    <property type="evidence" value="ECO:0007669"/>
    <property type="project" value="UniProtKB-SubCell"/>
</dbReference>
<evidence type="ECO:0000256" key="2">
    <source>
        <dbReference type="ARBA" id="ARBA00005801"/>
    </source>
</evidence>